<keyword evidence="2" id="KW-1185">Reference proteome</keyword>
<dbReference type="AlphaFoldDB" id="A0A370NH80"/>
<gene>
    <name evidence="1" type="ORF">DN412_39745</name>
</gene>
<name>A0A370NH80_9BURK</name>
<reference evidence="2" key="1">
    <citation type="submission" date="2018-06" db="EMBL/GenBank/DDBJ databases">
        <authorList>
            <person name="Feng T."/>
            <person name="Jeon C.O."/>
        </authorList>
    </citation>
    <scope>NUCLEOTIDE SEQUENCE [LARGE SCALE GENOMIC DNA]</scope>
    <source>
        <strain evidence="2">S23</strain>
    </source>
</reference>
<proteinExistence type="predicted"/>
<evidence type="ECO:0000313" key="1">
    <source>
        <dbReference type="EMBL" id="RDK04954.1"/>
    </source>
</evidence>
<organism evidence="1 2">
    <name type="scientific">Cupriavidus lacunae</name>
    <dbReference type="NCBI Taxonomy" id="2666307"/>
    <lineage>
        <taxon>Bacteria</taxon>
        <taxon>Pseudomonadati</taxon>
        <taxon>Pseudomonadota</taxon>
        <taxon>Betaproteobacteria</taxon>
        <taxon>Burkholderiales</taxon>
        <taxon>Burkholderiaceae</taxon>
        <taxon>Cupriavidus</taxon>
    </lineage>
</organism>
<dbReference type="EMBL" id="QKWJ01000125">
    <property type="protein sequence ID" value="RDK04954.1"/>
    <property type="molecule type" value="Genomic_DNA"/>
</dbReference>
<dbReference type="Proteomes" id="UP000255165">
    <property type="component" value="Unassembled WGS sequence"/>
</dbReference>
<comment type="caution">
    <text evidence="1">The sequence shown here is derived from an EMBL/GenBank/DDBJ whole genome shotgun (WGS) entry which is preliminary data.</text>
</comment>
<dbReference type="InterPro" id="IPR036388">
    <property type="entry name" value="WH-like_DNA-bd_sf"/>
</dbReference>
<dbReference type="RefSeq" id="WP_115216548.1">
    <property type="nucleotide sequence ID" value="NZ_QKWJ01000125.1"/>
</dbReference>
<protein>
    <submittedName>
        <fullName evidence="1">Uncharacterized protein</fullName>
    </submittedName>
</protein>
<accession>A0A370NH80</accession>
<sequence>MKSSVKEELMAALESSTSMNAKTPDEIAMKQRNIAIVLSFYGFGKAIWPTLEDLAQEFKFTSRERVRQIIQKAFKQGVDHSDLTAARQCAQILEARESWHSEVYIDALSEAGIDVPRRSIQGLLNLMRDMGLAVNYRAYTPDFREMTRSLVEEGLDIVLIREGEAKEKQAAFKVAIEWPGLVGVANLREIAEKYKWSADLYAAIHRAVAYSPTAWSWQNGGDFWYTFEGRQTTMRTYHEKVFSVIEWAKPSHLAEVYENAMHSRSVATASRPPVPVIEQYLKTSPLFQRSGELIRYDGHHATLTDIEHAMVDFFKKHSEANFPTMRDYLSGRGFSDAYVKKAVFFSCVVHVDKTGGRHNYIFRCVQGAVDSGAKTTLSAYEVYRERLRRLYEEATATDADQETQRRLEQGILQDWLFASKDTEYCAICGDLFHVSALVTAHKKKRALCTTAERLDPHIVMPACTLGCDFLYEREYVHVVGGVVQVNAKKASGTTEYKRAESLAGRKLLEKWHAGKDEYFRQPGDSQ</sequence>
<evidence type="ECO:0000313" key="2">
    <source>
        <dbReference type="Proteomes" id="UP000255165"/>
    </source>
</evidence>
<dbReference type="Gene3D" id="1.10.10.10">
    <property type="entry name" value="Winged helix-like DNA-binding domain superfamily/Winged helix DNA-binding domain"/>
    <property type="match status" value="1"/>
</dbReference>